<proteinExistence type="predicted"/>
<dbReference type="AlphaFoldDB" id="A0A495J987"/>
<sequence>MLKDELKMLAAMAAGFSDMIDQSKGLSIAYLTAQETNMMMECQRIKKVWTDLLFSQAKDHVLRRYIAFQQQVILEMADSLYELIRSAKDNGLAEDDMLLKLPLLLQRRLLDLRDFQVQYFHSFFDQNGKIPAAATPSIRKKMAEVAEELSAGLENIEIDPGLKVCVMDYLGAIINTNSYTPLSYRAAEYLMSFAEALQGTVSFEGSADHTQSVVEALFYMNFNHNNFCLWYQDDISKKKSNLRADDQLPMLLKQLLLLKSLPVMTTAAFDPGVPAVHIQMEHWLNEFIRQEHLKINGGEHEIPGKLELKLTVAQMALLVRLLYEEGVFTMKNITAILKFFSTHFMSKKQERISYGSMNKLYYSGDQFTGYAVRELLLKMVAKVNEMFFPK</sequence>
<reference evidence="1 2" key="1">
    <citation type="submission" date="2018-10" db="EMBL/GenBank/DDBJ databases">
        <title>Genomic Encyclopedia of Archaeal and Bacterial Type Strains, Phase II (KMG-II): from individual species to whole genera.</title>
        <authorList>
            <person name="Goeker M."/>
        </authorList>
    </citation>
    <scope>NUCLEOTIDE SEQUENCE [LARGE SCALE GENOMIC DNA]</scope>
    <source>
        <strain evidence="1 2">DSM 18602</strain>
    </source>
</reference>
<dbReference type="Proteomes" id="UP000268007">
    <property type="component" value="Unassembled WGS sequence"/>
</dbReference>
<name>A0A495J987_9SPHI</name>
<organism evidence="1 2">
    <name type="scientific">Mucilaginibacter gracilis</name>
    <dbReference type="NCBI Taxonomy" id="423350"/>
    <lineage>
        <taxon>Bacteria</taxon>
        <taxon>Pseudomonadati</taxon>
        <taxon>Bacteroidota</taxon>
        <taxon>Sphingobacteriia</taxon>
        <taxon>Sphingobacteriales</taxon>
        <taxon>Sphingobacteriaceae</taxon>
        <taxon>Mucilaginibacter</taxon>
    </lineage>
</organism>
<evidence type="ECO:0000313" key="1">
    <source>
        <dbReference type="EMBL" id="RKR84619.1"/>
    </source>
</evidence>
<accession>A0A495J987</accession>
<dbReference type="EMBL" id="RBKU01000001">
    <property type="protein sequence ID" value="RKR84619.1"/>
    <property type="molecule type" value="Genomic_DNA"/>
</dbReference>
<comment type="caution">
    <text evidence="1">The sequence shown here is derived from an EMBL/GenBank/DDBJ whole genome shotgun (WGS) entry which is preliminary data.</text>
</comment>
<dbReference type="RefSeq" id="WP_121200364.1">
    <property type="nucleotide sequence ID" value="NZ_RBKU01000001.1"/>
</dbReference>
<dbReference type="OrthoDB" id="746557at2"/>
<protein>
    <submittedName>
        <fullName evidence="1">Uncharacterized protein</fullName>
    </submittedName>
</protein>
<gene>
    <name evidence="1" type="ORF">BDD43_4865</name>
</gene>
<evidence type="ECO:0000313" key="2">
    <source>
        <dbReference type="Proteomes" id="UP000268007"/>
    </source>
</evidence>
<keyword evidence="2" id="KW-1185">Reference proteome</keyword>